<dbReference type="EMBL" id="PPUZ01000067">
    <property type="protein sequence ID" value="RZM74345.1"/>
    <property type="molecule type" value="Genomic_DNA"/>
</dbReference>
<gene>
    <name evidence="6" type="ORF">C3B51_19935</name>
</gene>
<dbReference type="Pfam" id="PF03534">
    <property type="entry name" value="SpvB"/>
    <property type="match status" value="1"/>
</dbReference>
<dbReference type="Pfam" id="PF05593">
    <property type="entry name" value="RHS_repeat"/>
    <property type="match status" value="2"/>
</dbReference>
<evidence type="ECO:0000256" key="4">
    <source>
        <dbReference type="SAM" id="MobiDB-lite"/>
    </source>
</evidence>
<keyword evidence="5" id="KW-0732">Signal</keyword>
<evidence type="ECO:0000256" key="5">
    <source>
        <dbReference type="SAM" id="SignalP"/>
    </source>
</evidence>
<comment type="subcellular location">
    <subcellularLocation>
        <location evidence="1">Secreted</location>
    </subcellularLocation>
</comment>
<reference evidence="6 7" key="1">
    <citation type="submission" date="2018-01" db="EMBL/GenBank/DDBJ databases">
        <title>Co-occurrence of chitin degradation, pigmentation and bioactivity in marine Pseudoalteromonas.</title>
        <authorList>
            <person name="Paulsen S."/>
            <person name="Gram L."/>
            <person name="Machado H."/>
        </authorList>
    </citation>
    <scope>NUCLEOTIDE SEQUENCE [LARGE SCALE GENOMIC DNA]</scope>
    <source>
        <strain evidence="6 7">S1946</strain>
    </source>
</reference>
<feature type="region of interest" description="Disordered" evidence="4">
    <location>
        <begin position="128"/>
        <end position="150"/>
    </location>
</feature>
<dbReference type="Gene3D" id="2.180.10.10">
    <property type="entry name" value="RHS repeat-associated core"/>
    <property type="match status" value="1"/>
</dbReference>
<feature type="compositionally biased region" description="Gly residues" evidence="4">
    <location>
        <begin position="128"/>
        <end position="145"/>
    </location>
</feature>
<proteinExistence type="predicted"/>
<dbReference type="GO" id="GO:0005737">
    <property type="term" value="C:cytoplasm"/>
    <property type="evidence" value="ECO:0007669"/>
    <property type="project" value="InterPro"/>
</dbReference>
<dbReference type="InterPro" id="IPR015943">
    <property type="entry name" value="WD40/YVTN_repeat-like_dom_sf"/>
</dbReference>
<accession>A0A4Q7DZS6</accession>
<dbReference type="PANTHER" id="PTHR32305:SF15">
    <property type="entry name" value="PROTEIN RHSA-RELATED"/>
    <property type="match status" value="1"/>
</dbReference>
<feature type="non-terminal residue" evidence="6">
    <location>
        <position position="2833"/>
    </location>
</feature>
<comment type="caution">
    <text evidence="6">The sequence shown here is derived from an EMBL/GenBank/DDBJ whole genome shotgun (WGS) entry which is preliminary data.</text>
</comment>
<organism evidence="6 7">
    <name type="scientific">Pseudoalteromonas rubra</name>
    <dbReference type="NCBI Taxonomy" id="43658"/>
    <lineage>
        <taxon>Bacteria</taxon>
        <taxon>Pseudomonadati</taxon>
        <taxon>Pseudomonadota</taxon>
        <taxon>Gammaproteobacteria</taxon>
        <taxon>Alteromonadales</taxon>
        <taxon>Pseudoalteromonadaceae</taxon>
        <taxon>Pseudoalteromonas</taxon>
    </lineage>
</organism>
<dbReference type="InterPro" id="IPR031325">
    <property type="entry name" value="RHS_repeat"/>
</dbReference>
<protein>
    <submittedName>
        <fullName evidence="6">Uncharacterized protein</fullName>
    </submittedName>
</protein>
<dbReference type="InterPro" id="IPR028994">
    <property type="entry name" value="Integrin_alpha_N"/>
</dbReference>
<dbReference type="Proteomes" id="UP000292345">
    <property type="component" value="Unassembled WGS sequence"/>
</dbReference>
<sequence length="2833" mass="308959">MNKFTGIIGCFFVLLASGSAFAGKLTEREIRDREKYCTNSAYTVLQPEGGGVVEVPVQIVDNQGHNPGLGANFFELSLNDITAGKTTMLFDRSKKAHTHNYTAKLSEPHRYKLHAEYFFWRSNETGGSGGSSGGSGGGSGGGGNIGPVCDPRKERCDDLESVGLSSEPGEDTVFETTVVCTNYISIVPRTYPSIELSSSANGKTITLTATAKDAGSDIHSLEVCLEDSDGCETMISCSSNEAGRCAGFDNGAEVAATFDYELGYGQHRTFRATATDSYGLSSTVEHQPDVITEENTNSTVTLALYNLDGQPLENGVTLYGEQDILAVAHIQDQDETSANWPSSATLQVGSNNLAMLDRERKGALKLPSGDLAVPCFTSGSGVENRNNTHCYQRLEISSTTLFQASSGGGQSSQFRINIATRPNLTNVSLQDYVVLPGSPFKLNFTAVDDGEAVSQDRISVCYMPRTASPATLTSCEGATLVSNLEQGQNNTYSAEFKAPHARRYSLLVQVRDNSGLTDAQALSVLNFTVIQSTGVALATPAEGFGEGLKRMRGVEYTEEILVGALSSEDSYLCRVALVDEGVGGEIASATVERPLPKLEQQSNRLVAQLKWTPSTVLPSSLNVKARAYLRRGSTCSTHTERAIDSAGYYPFTLNFQEPKNPQVVLEHDGTKSPGVINITLNRREADHASKYRLYEFVGAQGQVPPTDLTKWRQVETISADNHALTHTITKPPTDHNKKAVYCAVAENADHTGPMEYSASNCAQTIIHNQGDAPPPAYFDNDGNYFAPYTLKIESASAYASQADLALYFKLERQVADGTWTVLSSQIAARSFSNSAPEAQYEIAHPTANQRVTYRVTAFNRNGAQSVQSAQSTFTVQHVDAKVVSVTKGSAAREYVVTGAAFASQGNIVSVQQNTTGVSYQLSGADITYISANELRIRVPNSIDQAYTQGGFVVGVKNALIGASYSTYNADATSGVVEDPLNYTPTVGFNGQQYLGKGNALYAERDLQTQWHRTTGGKLSSRPVVTQSGSGGDVVFAGSQDHHIYAWSEIGTRLWKTTTRGPIKAEGLVVGDDLLSAQLFYGSADGALYVLNAKTGAIDYLYKLGATVSQKPFVVGNQIWAVTEDGQVHKLDRNAAGLEPLKWGDLGDSPLLDAFNRDFPAGWTPGEDLSTVYSLLRLGYLALGRDLTRAELSFLAYAVEQHNVTLLEVAKAMLASVEGTQRYALTASEAQFYDRLVELMYHVSANGLAGYDRAHWVNRLNTDLSRAQFLLEVQWSSGYAITYNKAVASTLYYYYGYCYLDDLCNDMVDSDGDNISDVAETVLGTNKLDPRDGLLNAPTLELTLAGEGRINAKFSYQQDLARFKLVDVASNTAPTRYPAVNREAEAVLVYPNGGHSFYAQACIDVALNPSTPAIKTEFCSSKSAQQSVTVLDSLSQGQITPHAAPLNLASFDPASSTALQTHHNYQFTTGSFRVNEQGAATYSIPIALPQGIAGVTPEVSLNYNSQQPESSVAQGWQLSAGSAISRCRQTLAQDGAFKPISIGVSDEEDRYCLDGQRLMLINNAVHGKVGAEYRTEINTQQRIVIEAGEEPYKVQFVVYGKDGSKRIYGGTKNSQAGGEHYPTSWLLRQSMDSVAAASNKAEPAANVIKYRYRHGGAGGGVGSALGQLETVLSSIDYSGYTVTFNYQAGPVRHLAYSLEPVSLPMWSKAQLKDIRVSKGSVPLHYYDLHFENGANGVRQLTSVQHCDRPVWSSGALCKQPIRFDYEDTKTYPQMNASHTLISAGNNEKIVATSVLDTDGNGEPELATLIQLESLYEHELCLIKRDGTSICEVIDTYNREDSVTMMPFDHEGDGTQGLLIQTKKPLDGADVSIQWTYFKFDASPWQSRAVTSGGSMKVVRVGDANGDGQDDLMYTDTTSYQQPRLVLNRDVFLGNHQDIQRSLERDVPFYFIDMDFDGKADLVTSKCASDGCREPGKFDYIAIYYNRYDPANHEHKFDYTSAYMVHSSLTPLDVNGDGTLDLMYQNQDDDWEIALVRPSLGEGLRFDQDGIITLAAPDNVTIDRDIAKWPPQLADLNGDGRTELYVTGKTNSKQEYGLYRYEFDPATRTFITPSNAAYQPGITPTYNNTVFFADMDGDTIPELVAQNGYKVTQYGRTYQHNAAGRLRTITQGLGNQTTIRYGAMSDPAVYRKGDAAVTAQMQADSGLKVTDLAGGSMLVREVQTSALDTQTGDTALSVTYQYEGARVQFGGRGWLGFAALTTNTIKDGLRIATRTEYEQTFPFTGMPKRTTKTLYEGGYARVLSDAIDRYKKAPAQSAPGSVYQVYNQDSRTCSARINSDYFIAGYDCSQTSTEQDDYGNVKKLVVSQYDIGTAQDFLLAEAPADATSTVTTVNEYGTEAEQQLGRLKRATVTHTRQGYDEVTRSSEFTYVQSDALKGLLETETVEPDGACDAYLKTTYGYDRFGNLTSKQLTSKAGCADPIDRISTTTYDGEGRYVVSQYNGVYTTQQVISRNKYGQIREVRNADGVSQYTHYDAFGGEIGSYSPSGAQQRTLLTDCPSDAPAYCAFASETYVNTELLARSFFDRLGRTLGKERLTPKGQWLRDTTHYDKFGRAIVTTKAGSASTHTHYDVLDRVTEVEDTQSGLLTTLTVSDRTTTTTISGDIPGGEQKTVVTHNAHGEKDTVTDPDGQVLTYTYNVLGLLATVQSSADGNATLISNTYNLITGRKARTEDVDRGNWQYTYNALGELLTQTDANGTKQGFEYDSLGRKTALKINDVVDSEWHYDTDKPWRLDSEQRGSWARSYLYDALGRQVASVTDLASTLSCKDEVSYEPA</sequence>
<dbReference type="RefSeq" id="WP_130246174.1">
    <property type="nucleotide sequence ID" value="NZ_PPUZ01000067.1"/>
</dbReference>
<keyword evidence="2" id="KW-0964">Secreted</keyword>
<evidence type="ECO:0000256" key="3">
    <source>
        <dbReference type="ARBA" id="ARBA00023026"/>
    </source>
</evidence>
<dbReference type="InterPro" id="IPR006530">
    <property type="entry name" value="YD"/>
</dbReference>
<evidence type="ECO:0000313" key="6">
    <source>
        <dbReference type="EMBL" id="RZM74345.1"/>
    </source>
</evidence>
<dbReference type="InterPro" id="IPR011047">
    <property type="entry name" value="Quinoprotein_ADH-like_sf"/>
</dbReference>
<dbReference type="PANTHER" id="PTHR32305">
    <property type="match status" value="1"/>
</dbReference>
<dbReference type="InterPro" id="IPR050708">
    <property type="entry name" value="T6SS_VgrG/RHS"/>
</dbReference>
<dbReference type="NCBIfam" id="TIGR01643">
    <property type="entry name" value="YD_repeat_2x"/>
    <property type="match status" value="1"/>
</dbReference>
<dbReference type="SUPFAM" id="SSF69318">
    <property type="entry name" value="Integrin alpha N-terminal domain"/>
    <property type="match status" value="1"/>
</dbReference>
<name>A0A4Q7DZS6_9GAMM</name>
<feature type="signal peptide" evidence="5">
    <location>
        <begin position="1"/>
        <end position="22"/>
    </location>
</feature>
<evidence type="ECO:0000256" key="1">
    <source>
        <dbReference type="ARBA" id="ARBA00004613"/>
    </source>
</evidence>
<dbReference type="Gene3D" id="2.130.10.10">
    <property type="entry name" value="YVTN repeat-like/Quinoprotein amine dehydrogenase"/>
    <property type="match status" value="1"/>
</dbReference>
<feature type="chain" id="PRO_5020630191" evidence="5">
    <location>
        <begin position="23"/>
        <end position="2833"/>
    </location>
</feature>
<dbReference type="GO" id="GO:0005576">
    <property type="term" value="C:extracellular region"/>
    <property type="evidence" value="ECO:0007669"/>
    <property type="project" value="UniProtKB-SubCell"/>
</dbReference>
<evidence type="ECO:0000313" key="7">
    <source>
        <dbReference type="Proteomes" id="UP000292345"/>
    </source>
</evidence>
<keyword evidence="3" id="KW-0843">Virulence</keyword>
<evidence type="ECO:0000256" key="2">
    <source>
        <dbReference type="ARBA" id="ARBA00022525"/>
    </source>
</evidence>
<dbReference type="InterPro" id="IPR003284">
    <property type="entry name" value="Sal_SpvB"/>
</dbReference>
<dbReference type="SUPFAM" id="SSF50998">
    <property type="entry name" value="Quinoprotein alcohol dehydrogenase-like"/>
    <property type="match status" value="1"/>
</dbReference>